<feature type="region of interest" description="Disordered" evidence="1">
    <location>
        <begin position="83"/>
        <end position="112"/>
    </location>
</feature>
<keyword evidence="3" id="KW-1185">Reference proteome</keyword>
<accession>A0A0E0QEA1</accession>
<evidence type="ECO:0000256" key="1">
    <source>
        <dbReference type="SAM" id="MobiDB-lite"/>
    </source>
</evidence>
<evidence type="ECO:0000313" key="3">
    <source>
        <dbReference type="Proteomes" id="UP000008022"/>
    </source>
</evidence>
<dbReference type="EnsemblPlants" id="ORUFI08G03110.1">
    <property type="protein sequence ID" value="ORUFI08G03110.1"/>
    <property type="gene ID" value="ORUFI08G03110"/>
</dbReference>
<name>A0A0E0QEA1_ORYRU</name>
<organism evidence="2 3">
    <name type="scientific">Oryza rufipogon</name>
    <name type="common">Brownbeard rice</name>
    <name type="synonym">Asian wild rice</name>
    <dbReference type="NCBI Taxonomy" id="4529"/>
    <lineage>
        <taxon>Eukaryota</taxon>
        <taxon>Viridiplantae</taxon>
        <taxon>Streptophyta</taxon>
        <taxon>Embryophyta</taxon>
        <taxon>Tracheophyta</taxon>
        <taxon>Spermatophyta</taxon>
        <taxon>Magnoliopsida</taxon>
        <taxon>Liliopsida</taxon>
        <taxon>Poales</taxon>
        <taxon>Poaceae</taxon>
        <taxon>BOP clade</taxon>
        <taxon>Oryzoideae</taxon>
        <taxon>Oryzeae</taxon>
        <taxon>Oryzinae</taxon>
        <taxon>Oryza</taxon>
    </lineage>
</organism>
<sequence length="129" mass="13294">MPPPAAVAAGSPSPFLLDLVKGIGGPRHVAASPPVGSSEGEGTIATFSSAGSGGGEDIAVLPPDHRLPSHRIWWRGGPCHAAAMVDGGGGGGGGEEKEEVERKREGIRREEEVDCGWETEFEGKSGRKR</sequence>
<proteinExistence type="predicted"/>
<feature type="region of interest" description="Disordered" evidence="1">
    <location>
        <begin position="28"/>
        <end position="63"/>
    </location>
</feature>
<reference evidence="2" key="2">
    <citation type="submission" date="2015-06" db="UniProtKB">
        <authorList>
            <consortium name="EnsemblPlants"/>
        </authorList>
    </citation>
    <scope>IDENTIFICATION</scope>
</reference>
<dbReference type="Gramene" id="ORUFI08G03110.1">
    <property type="protein sequence ID" value="ORUFI08G03110.1"/>
    <property type="gene ID" value="ORUFI08G03110"/>
</dbReference>
<dbReference type="AlphaFoldDB" id="A0A0E0QEA1"/>
<dbReference type="Proteomes" id="UP000008022">
    <property type="component" value="Unassembled WGS sequence"/>
</dbReference>
<dbReference type="HOGENOM" id="CLU_1952363_0_0_1"/>
<protein>
    <submittedName>
        <fullName evidence="2">Uncharacterized protein</fullName>
    </submittedName>
</protein>
<feature type="compositionally biased region" description="Basic and acidic residues" evidence="1">
    <location>
        <begin position="99"/>
        <end position="111"/>
    </location>
</feature>
<evidence type="ECO:0000313" key="2">
    <source>
        <dbReference type="EnsemblPlants" id="ORUFI08G03110.1"/>
    </source>
</evidence>
<reference evidence="3" key="1">
    <citation type="submission" date="2013-06" db="EMBL/GenBank/DDBJ databases">
        <authorList>
            <person name="Zhao Q."/>
        </authorList>
    </citation>
    <scope>NUCLEOTIDE SEQUENCE</scope>
    <source>
        <strain evidence="3">cv. W1943</strain>
    </source>
</reference>